<dbReference type="OrthoDB" id="7887181at2"/>
<accession>A3V7X1</accession>
<dbReference type="EMBL" id="AAMS01000007">
    <property type="protein sequence ID" value="EAQ05771.1"/>
    <property type="molecule type" value="Genomic_DNA"/>
</dbReference>
<feature type="transmembrane region" description="Helical" evidence="1">
    <location>
        <begin position="37"/>
        <end position="56"/>
    </location>
</feature>
<dbReference type="Proteomes" id="UP000004507">
    <property type="component" value="Unassembled WGS sequence"/>
</dbReference>
<feature type="transmembrane region" description="Helical" evidence="1">
    <location>
        <begin position="133"/>
        <end position="154"/>
    </location>
</feature>
<evidence type="ECO:0000256" key="1">
    <source>
        <dbReference type="SAM" id="Phobius"/>
    </source>
</evidence>
<feature type="transmembrane region" description="Helical" evidence="1">
    <location>
        <begin position="77"/>
        <end position="97"/>
    </location>
</feature>
<evidence type="ECO:0000313" key="2">
    <source>
        <dbReference type="EMBL" id="EAQ05771.1"/>
    </source>
</evidence>
<keyword evidence="3" id="KW-1185">Reference proteome</keyword>
<name>A3V7X1_9RHOB</name>
<keyword evidence="1" id="KW-1133">Transmembrane helix</keyword>
<evidence type="ECO:0000313" key="3">
    <source>
        <dbReference type="Proteomes" id="UP000004507"/>
    </source>
</evidence>
<gene>
    <name evidence="2" type="ORF">SKA53_06692</name>
</gene>
<dbReference type="AlphaFoldDB" id="A3V7X1"/>
<protein>
    <submittedName>
        <fullName evidence="2">Uncharacterized protein</fullName>
    </submittedName>
</protein>
<organism evidence="2 3">
    <name type="scientific">Yoonia vestfoldensis SKA53</name>
    <dbReference type="NCBI Taxonomy" id="314232"/>
    <lineage>
        <taxon>Bacteria</taxon>
        <taxon>Pseudomonadati</taxon>
        <taxon>Pseudomonadota</taxon>
        <taxon>Alphaproteobacteria</taxon>
        <taxon>Rhodobacterales</taxon>
        <taxon>Paracoccaceae</taxon>
        <taxon>Yoonia</taxon>
    </lineage>
</organism>
<sequence>MKRSNITNEEIGALLGSFSDLRKELSAGITQATSFKVALAISNIYIFMFTCLFFLIRGNIVPTFTPNLMAEDFLAIFGGKAIAAFWIFTILNISLYFNFSFNIVSLCATIYIASSVFDLVALFHERISFQETFYLTLLITTSPVLIFSMVFMVFTHKASVETL</sequence>
<dbReference type="HOGENOM" id="CLU_1608832_0_0_5"/>
<keyword evidence="1" id="KW-0472">Membrane</keyword>
<dbReference type="RefSeq" id="WP_007205291.1">
    <property type="nucleotide sequence ID" value="NZ_CH672414.1"/>
</dbReference>
<feature type="transmembrane region" description="Helical" evidence="1">
    <location>
        <begin position="103"/>
        <end position="121"/>
    </location>
</feature>
<comment type="caution">
    <text evidence="2">The sequence shown here is derived from an EMBL/GenBank/DDBJ whole genome shotgun (WGS) entry which is preliminary data.</text>
</comment>
<keyword evidence="1" id="KW-0812">Transmembrane</keyword>
<reference evidence="2 3" key="1">
    <citation type="submission" date="2006-01" db="EMBL/GenBank/DDBJ databases">
        <authorList>
            <person name="Hagstrom A."/>
            <person name="Ferriera S."/>
            <person name="Johnson J."/>
            <person name="Kravitz S."/>
            <person name="Halpern A."/>
            <person name="Remington K."/>
            <person name="Beeson K."/>
            <person name="Tran B."/>
            <person name="Rogers Y.-H."/>
            <person name="Friedman R."/>
            <person name="Venter J.C."/>
        </authorList>
    </citation>
    <scope>NUCLEOTIDE SEQUENCE [LARGE SCALE GENOMIC DNA]</scope>
    <source>
        <strain evidence="2 3">SKA53</strain>
    </source>
</reference>
<proteinExistence type="predicted"/>